<reference evidence="4 5" key="1">
    <citation type="submission" date="2024-02" db="EMBL/GenBank/DDBJ databases">
        <authorList>
            <person name="Alasadi S."/>
            <person name="Hussein S.A."/>
        </authorList>
    </citation>
    <scope>NUCLEOTIDE SEQUENCE [LARGE SCALE GENOMIC DNA]</scope>
    <source>
        <strain evidence="4 5">GJ_SRA_44_2022</strain>
    </source>
</reference>
<name>A0ABZ2HKS5_9MICO</name>
<dbReference type="CDD" id="cd00060">
    <property type="entry name" value="FHA"/>
    <property type="match status" value="1"/>
</dbReference>
<feature type="region of interest" description="Disordered" evidence="2">
    <location>
        <begin position="1"/>
        <end position="103"/>
    </location>
</feature>
<accession>A0ABZ2HKS5</accession>
<dbReference type="EMBL" id="CP146240">
    <property type="protein sequence ID" value="WWS83227.1"/>
    <property type="molecule type" value="Genomic_DNA"/>
</dbReference>
<organism evidence="4 5">
    <name type="scientific">Microbacterium paraoxydans</name>
    <dbReference type="NCBI Taxonomy" id="199592"/>
    <lineage>
        <taxon>Bacteria</taxon>
        <taxon>Bacillati</taxon>
        <taxon>Actinomycetota</taxon>
        <taxon>Actinomycetes</taxon>
        <taxon>Micrococcales</taxon>
        <taxon>Microbacteriaceae</taxon>
        <taxon>Microbacterium</taxon>
    </lineage>
</organism>
<evidence type="ECO:0000256" key="2">
    <source>
        <dbReference type="SAM" id="MobiDB-lite"/>
    </source>
</evidence>
<feature type="compositionally biased region" description="Pro residues" evidence="2">
    <location>
        <begin position="67"/>
        <end position="79"/>
    </location>
</feature>
<evidence type="ECO:0000259" key="3">
    <source>
        <dbReference type="PROSITE" id="PS50006"/>
    </source>
</evidence>
<feature type="domain" description="FHA" evidence="3">
    <location>
        <begin position="148"/>
        <end position="199"/>
    </location>
</feature>
<dbReference type="Gene3D" id="2.60.200.20">
    <property type="match status" value="1"/>
</dbReference>
<evidence type="ECO:0000313" key="5">
    <source>
        <dbReference type="Proteomes" id="UP001377573"/>
    </source>
</evidence>
<dbReference type="InterPro" id="IPR000253">
    <property type="entry name" value="FHA_dom"/>
</dbReference>
<feature type="non-terminal residue" evidence="4">
    <location>
        <position position="1"/>
    </location>
</feature>
<protein>
    <submittedName>
        <fullName evidence="4">FHA domain-containing protein</fullName>
    </submittedName>
</protein>
<dbReference type="SUPFAM" id="SSF49879">
    <property type="entry name" value="SMAD/FHA domain"/>
    <property type="match status" value="1"/>
</dbReference>
<dbReference type="PROSITE" id="PS50006">
    <property type="entry name" value="FHA_DOMAIN"/>
    <property type="match status" value="1"/>
</dbReference>
<evidence type="ECO:0000313" key="4">
    <source>
        <dbReference type="EMBL" id="WWS83227.1"/>
    </source>
</evidence>
<keyword evidence="1" id="KW-0597">Phosphoprotein</keyword>
<evidence type="ECO:0000256" key="1">
    <source>
        <dbReference type="ARBA" id="ARBA00022553"/>
    </source>
</evidence>
<feature type="compositionally biased region" description="Pro residues" evidence="2">
    <location>
        <begin position="19"/>
        <end position="33"/>
    </location>
</feature>
<proteinExistence type="predicted"/>
<dbReference type="Pfam" id="PF00498">
    <property type="entry name" value="FHA"/>
    <property type="match status" value="1"/>
</dbReference>
<keyword evidence="5" id="KW-1185">Reference proteome</keyword>
<sequence>EPPLAAQPPTGIMAAMGDVPPPAPQPAPAPAVPPAEQIPASAPTTEANRVVRPVPPSFRDAGQAEAPPMPTIRPVPSPADAPAAAQSAPVPAPAAPEGLIPDVDKTVVTPRPTDDDLDATVVVARKRGVRRVLVLDDGRRFSLSGASVVIGRNPTGEPGEQRLAIPDTTRTLSKTHARLVVQEDEWRLTDLHATNGVVVVADDGSETLLDAGESVVGTGRFILGEVGMHVVAERDS</sequence>
<dbReference type="Proteomes" id="UP001377573">
    <property type="component" value="Chromosome"/>
</dbReference>
<feature type="compositionally biased region" description="Low complexity" evidence="2">
    <location>
        <begin position="80"/>
        <end position="89"/>
    </location>
</feature>
<gene>
    <name evidence="4" type="ORF">V8Z62_07775</name>
</gene>
<dbReference type="InterPro" id="IPR008984">
    <property type="entry name" value="SMAD_FHA_dom_sf"/>
</dbReference>